<dbReference type="CDD" id="cd06257">
    <property type="entry name" value="DnaJ"/>
    <property type="match status" value="1"/>
</dbReference>
<name>A0A4U5VF07_COLLU</name>
<dbReference type="Pfam" id="PF00226">
    <property type="entry name" value="DnaJ"/>
    <property type="match status" value="1"/>
</dbReference>
<keyword evidence="2" id="KW-1133">Transmembrane helix</keyword>
<accession>A0A4U5VF07</accession>
<feature type="region of interest" description="Disordered" evidence="1">
    <location>
        <begin position="225"/>
        <end position="253"/>
    </location>
</feature>
<evidence type="ECO:0000313" key="4">
    <source>
        <dbReference type="EMBL" id="TKS86648.1"/>
    </source>
</evidence>
<dbReference type="Gene3D" id="1.10.287.110">
    <property type="entry name" value="DnaJ domain"/>
    <property type="match status" value="1"/>
</dbReference>
<dbReference type="PANTHER" id="PTHR44873">
    <property type="entry name" value="DNAJ HOMOLOG SUBFAMILY C MEMBER 30, MITOCHONDRIAL"/>
    <property type="match status" value="1"/>
</dbReference>
<dbReference type="InterPro" id="IPR053025">
    <property type="entry name" value="Mito_ATP_Synthase-Asso"/>
</dbReference>
<evidence type="ECO:0000256" key="1">
    <source>
        <dbReference type="SAM" id="MobiDB-lite"/>
    </source>
</evidence>
<dbReference type="SMART" id="SM00271">
    <property type="entry name" value="DnaJ"/>
    <property type="match status" value="1"/>
</dbReference>
<dbReference type="Proteomes" id="UP000298787">
    <property type="component" value="Chromosome 18"/>
</dbReference>
<feature type="domain" description="J" evidence="3">
    <location>
        <begin position="153"/>
        <end position="218"/>
    </location>
</feature>
<dbReference type="SUPFAM" id="SSF46565">
    <property type="entry name" value="Chaperone J-domain"/>
    <property type="match status" value="1"/>
</dbReference>
<proteinExistence type="predicted"/>
<dbReference type="PROSITE" id="PS50076">
    <property type="entry name" value="DNAJ_2"/>
    <property type="match status" value="1"/>
</dbReference>
<feature type="compositionally biased region" description="Polar residues" evidence="1">
    <location>
        <begin position="26"/>
        <end position="53"/>
    </location>
</feature>
<feature type="compositionally biased region" description="Polar residues" evidence="1">
    <location>
        <begin position="233"/>
        <end position="243"/>
    </location>
</feature>
<feature type="compositionally biased region" description="Basic and acidic residues" evidence="1">
    <location>
        <begin position="244"/>
        <end position="253"/>
    </location>
</feature>
<dbReference type="STRING" id="240159.A0A4U5VF07"/>
<dbReference type="AlphaFoldDB" id="A0A4U5VF07"/>
<sequence>MAEVRHRLRRGAYNFAQKTCRCYPMQSQNKRGNSATRALSVSTELPLAESQNGGPYGVGDPEDGVTVGASQEFYTKVTRLFETLENIKDNSHPHNTLGKSIERSHANFPSSSCSFSRLQSLGGGRPCWGQCVFIRAYSGNGTRSEPLYKSKTGYYEILEVIPAATHAQIKTAYYKQSFIYHPDRNAGSEVATVRFSEISEAYTVLGNKALRKKYDRGLLSQSDLVATARPSGKETTGGTAKQQTDSRRSVMDPEARGGVFDFDTFFKSHYNEQLQRDKEVRVRKEEMLRKKHESLGEKKPGRLLEMGVGVMVAFAVALLISLKR</sequence>
<evidence type="ECO:0000259" key="3">
    <source>
        <dbReference type="PROSITE" id="PS50076"/>
    </source>
</evidence>
<keyword evidence="2" id="KW-0472">Membrane</keyword>
<protein>
    <submittedName>
        <fullName evidence="4">DnaJ-like protein subfamily C member 30</fullName>
    </submittedName>
</protein>
<dbReference type="PANTHER" id="PTHR44873:SF1">
    <property type="entry name" value="DNAJ HOMOLOG SUBFAMILY C MEMBER 30, MITOCHONDRIAL"/>
    <property type="match status" value="1"/>
</dbReference>
<evidence type="ECO:0000256" key="2">
    <source>
        <dbReference type="SAM" id="Phobius"/>
    </source>
</evidence>
<keyword evidence="5" id="KW-1185">Reference proteome</keyword>
<keyword evidence="2" id="KW-0812">Transmembrane</keyword>
<gene>
    <name evidence="4" type="ORF">D9C73_020766</name>
</gene>
<dbReference type="InterPro" id="IPR001623">
    <property type="entry name" value="DnaJ_domain"/>
</dbReference>
<feature type="region of interest" description="Disordered" evidence="1">
    <location>
        <begin position="26"/>
        <end position="62"/>
    </location>
</feature>
<evidence type="ECO:0000313" key="5">
    <source>
        <dbReference type="Proteomes" id="UP000298787"/>
    </source>
</evidence>
<dbReference type="InterPro" id="IPR036869">
    <property type="entry name" value="J_dom_sf"/>
</dbReference>
<dbReference type="PRINTS" id="PR00625">
    <property type="entry name" value="JDOMAIN"/>
</dbReference>
<reference evidence="4 5" key="1">
    <citation type="submission" date="2019-01" db="EMBL/GenBank/DDBJ databases">
        <title>Genome Assembly of Collichthys lucidus.</title>
        <authorList>
            <person name="Cai M."/>
            <person name="Xiao S."/>
        </authorList>
    </citation>
    <scope>NUCLEOTIDE SEQUENCE [LARGE SCALE GENOMIC DNA]</scope>
    <source>
        <strain evidence="4">JT15FE1705JMU</strain>
        <tissue evidence="4">Muscle</tissue>
    </source>
</reference>
<dbReference type="EMBL" id="CM014095">
    <property type="protein sequence ID" value="TKS86648.1"/>
    <property type="molecule type" value="Genomic_DNA"/>
</dbReference>
<organism evidence="4 5">
    <name type="scientific">Collichthys lucidus</name>
    <name type="common">Big head croaker</name>
    <name type="synonym">Sciaena lucida</name>
    <dbReference type="NCBI Taxonomy" id="240159"/>
    <lineage>
        <taxon>Eukaryota</taxon>
        <taxon>Metazoa</taxon>
        <taxon>Chordata</taxon>
        <taxon>Craniata</taxon>
        <taxon>Vertebrata</taxon>
        <taxon>Euteleostomi</taxon>
        <taxon>Actinopterygii</taxon>
        <taxon>Neopterygii</taxon>
        <taxon>Teleostei</taxon>
        <taxon>Neoteleostei</taxon>
        <taxon>Acanthomorphata</taxon>
        <taxon>Eupercaria</taxon>
        <taxon>Sciaenidae</taxon>
        <taxon>Collichthys</taxon>
    </lineage>
</organism>
<feature type="transmembrane region" description="Helical" evidence="2">
    <location>
        <begin position="303"/>
        <end position="322"/>
    </location>
</feature>